<keyword evidence="3" id="KW-1185">Reference proteome</keyword>
<proteinExistence type="predicted"/>
<comment type="caution">
    <text evidence="2">The sequence shown here is derived from an EMBL/GenBank/DDBJ whole genome shotgun (WGS) entry which is preliminary data.</text>
</comment>
<dbReference type="EMBL" id="JAMXQU010000012">
    <property type="protein sequence ID" value="MCO6160928.1"/>
    <property type="molecule type" value="Genomic_DNA"/>
</dbReference>
<evidence type="ECO:0000313" key="2">
    <source>
        <dbReference type="EMBL" id="MCO6160928.1"/>
    </source>
</evidence>
<dbReference type="Proteomes" id="UP001523401">
    <property type="component" value="Unassembled WGS sequence"/>
</dbReference>
<feature type="signal peptide" evidence="1">
    <location>
        <begin position="1"/>
        <end position="23"/>
    </location>
</feature>
<protein>
    <recommendedName>
        <fullName evidence="4">Beta-lactamase-related domain-containing protein</fullName>
    </recommendedName>
</protein>
<sequence length="211" mass="23605">MLKLIFIMSALCLLLAFPSKPHAEETKCRFPDIPSFSEGKKLPDGSFADLSFADYRTANPKGAALLLSCAQTLYKNANLSQLNDASRKRLDRTMSTTWHNHNTGPTAQKDGYIALGGSSELGSANDFGTMIIDPDKRLVAVGLILNNVDRIDESVPVNYVNSNFVFIYNSPMDSDNEYITVNEMHSIIEKINHHINDQYIFGNEYFMRSNI</sequence>
<reference evidence="2 3" key="1">
    <citation type="submission" date="2022-06" db="EMBL/GenBank/DDBJ databases">
        <title>Whole-genome of Asaia lannensis strain LMG 27011T.</title>
        <authorList>
            <person name="Sombolestani A."/>
        </authorList>
    </citation>
    <scope>NUCLEOTIDE SEQUENCE [LARGE SCALE GENOMIC DNA]</scope>
    <source>
        <strain evidence="2 3">NBRC 102526</strain>
    </source>
</reference>
<gene>
    <name evidence="2" type="ORF">NF685_12885</name>
</gene>
<dbReference type="RefSeq" id="WP_252849929.1">
    <property type="nucleotide sequence ID" value="NZ_BAPW01000048.1"/>
</dbReference>
<name>A0ABT1CJ95_9PROT</name>
<organism evidence="2 3">
    <name type="scientific">Asaia lannensis NBRC 102526</name>
    <dbReference type="NCBI Taxonomy" id="1307926"/>
    <lineage>
        <taxon>Bacteria</taxon>
        <taxon>Pseudomonadati</taxon>
        <taxon>Pseudomonadota</taxon>
        <taxon>Alphaproteobacteria</taxon>
        <taxon>Acetobacterales</taxon>
        <taxon>Acetobacteraceae</taxon>
        <taxon>Asaia</taxon>
    </lineage>
</organism>
<evidence type="ECO:0008006" key="4">
    <source>
        <dbReference type="Google" id="ProtNLM"/>
    </source>
</evidence>
<evidence type="ECO:0000256" key="1">
    <source>
        <dbReference type="SAM" id="SignalP"/>
    </source>
</evidence>
<keyword evidence="1" id="KW-0732">Signal</keyword>
<accession>A0ABT1CJ95</accession>
<feature type="chain" id="PRO_5046113364" description="Beta-lactamase-related domain-containing protein" evidence="1">
    <location>
        <begin position="24"/>
        <end position="211"/>
    </location>
</feature>
<evidence type="ECO:0000313" key="3">
    <source>
        <dbReference type="Proteomes" id="UP001523401"/>
    </source>
</evidence>